<dbReference type="RefSeq" id="XP_041409076.1">
    <property type="nucleotide sequence ID" value="XM_041553142.1"/>
</dbReference>
<dbReference type="InterPro" id="IPR036282">
    <property type="entry name" value="Glutathione-S-Trfase_C_sf"/>
</dbReference>
<dbReference type="InterPro" id="IPR047047">
    <property type="entry name" value="GST_Omega-like_C"/>
</dbReference>
<evidence type="ECO:0000256" key="1">
    <source>
        <dbReference type="PIRSR" id="PIRSR015753-1"/>
    </source>
</evidence>
<dbReference type="AlphaFoldDB" id="A0A8H2VKT0"/>
<dbReference type="PIRSF" id="PIRSF015753">
    <property type="entry name" value="GST"/>
    <property type="match status" value="1"/>
</dbReference>
<protein>
    <submittedName>
        <fullName evidence="4">Similar to Saccharomyces cerevisiae YKR076W ECM4 Omega class glutathione transferase</fullName>
    </submittedName>
</protein>
<proteinExistence type="predicted"/>
<dbReference type="InterPro" id="IPR036249">
    <property type="entry name" value="Thioredoxin-like_sf"/>
</dbReference>
<reference evidence="4 5" key="1">
    <citation type="submission" date="2020-05" db="EMBL/GenBank/DDBJ databases">
        <authorList>
            <person name="Casaregola S."/>
            <person name="Devillers H."/>
            <person name="Grondin C."/>
        </authorList>
    </citation>
    <scope>NUCLEOTIDE SEQUENCE [LARGE SCALE GENOMIC DNA]</scope>
    <source>
        <strain evidence="4 5">CLIB 1767</strain>
    </source>
</reference>
<comment type="caution">
    <text evidence="4">The sequence shown here is derived from an EMBL/GenBank/DDBJ whole genome shotgun (WGS) entry which is preliminary data.</text>
</comment>
<dbReference type="EMBL" id="CAEFZW010000013">
    <property type="protein sequence ID" value="CAB4257232.1"/>
    <property type="molecule type" value="Genomic_DNA"/>
</dbReference>
<dbReference type="GO" id="GO:0004364">
    <property type="term" value="F:glutathione transferase activity"/>
    <property type="evidence" value="ECO:0007669"/>
    <property type="project" value="InterPro"/>
</dbReference>
<sequence length="353" mass="40785">MSTKVAQFEQTISKDHPVYKPEKGRYWLYISAGCPFAQRTWITRAVKNLTSVIGVTVVHWKLKDLSWKLVPGDASQLGDMAYTIDGGMISSKYDSSTLLGDKLNDDNEVPFVDGTVDPNYGITSIQQLYDMMTDVEYTDTHEFPILWDLKTRTIVNNNWNQIPGILNSAFANFPETQGTIDLVPTSVAKEIKEFNEWLSPHINFAVYEVGLATEQGIYEKNLVQFYKDLDTVEDKLKAVYNALEKEYGSSNQEDILKKFFLFNGQLTECDIRLYATIIRFDPVYAVHFKLNWRTIRGDYGYIHLWLRNLYWNHKEFSATTNFDHMKLLYFRSQLEANPNGLVLYGPEKNILEL</sequence>
<dbReference type="InterPro" id="IPR016639">
    <property type="entry name" value="GST_Omega/GSH"/>
</dbReference>
<feature type="active site" description="Proton donor/acceptor" evidence="1">
    <location>
        <position position="207"/>
    </location>
</feature>
<dbReference type="GO" id="GO:0005737">
    <property type="term" value="C:cytoplasm"/>
    <property type="evidence" value="ECO:0007669"/>
    <property type="project" value="TreeGrafter"/>
</dbReference>
<name>A0A8H2VKT0_9SACH</name>
<feature type="site" description="Lowers pKa of active site Cys" evidence="3">
    <location>
        <position position="329"/>
    </location>
</feature>
<dbReference type="SUPFAM" id="SSF47616">
    <property type="entry name" value="GST C-terminal domain-like"/>
    <property type="match status" value="1"/>
</dbReference>
<evidence type="ECO:0000256" key="3">
    <source>
        <dbReference type="PIRSR" id="PIRSR015753-3"/>
    </source>
</evidence>
<feature type="binding site" evidence="2">
    <location>
        <position position="67"/>
    </location>
    <ligand>
        <name>glutathione</name>
        <dbReference type="ChEBI" id="CHEBI:57925"/>
    </ligand>
</feature>
<dbReference type="Proteomes" id="UP000644660">
    <property type="component" value="Unassembled WGS sequence"/>
</dbReference>
<keyword evidence="5" id="KW-1185">Reference proteome</keyword>
<dbReference type="Gene3D" id="1.20.1050.10">
    <property type="match status" value="1"/>
</dbReference>
<organism evidence="4 5">
    <name type="scientific">Maudiozyma barnettii</name>
    <dbReference type="NCBI Taxonomy" id="61262"/>
    <lineage>
        <taxon>Eukaryota</taxon>
        <taxon>Fungi</taxon>
        <taxon>Dikarya</taxon>
        <taxon>Ascomycota</taxon>
        <taxon>Saccharomycotina</taxon>
        <taxon>Saccharomycetes</taxon>
        <taxon>Saccharomycetales</taxon>
        <taxon>Saccharomycetaceae</taxon>
        <taxon>Maudiozyma</taxon>
    </lineage>
</organism>
<dbReference type="Gene3D" id="3.40.30.10">
    <property type="entry name" value="Glutaredoxin"/>
    <property type="match status" value="1"/>
</dbReference>
<evidence type="ECO:0000313" key="4">
    <source>
        <dbReference type="EMBL" id="CAB4257232.1"/>
    </source>
</evidence>
<keyword evidence="4" id="KW-0808">Transferase</keyword>
<dbReference type="CDD" id="cd03190">
    <property type="entry name" value="GST_C_Omega_like"/>
    <property type="match status" value="1"/>
</dbReference>
<evidence type="ECO:0000313" key="5">
    <source>
        <dbReference type="Proteomes" id="UP000644660"/>
    </source>
</evidence>
<dbReference type="PANTHER" id="PTHR32419:SF6">
    <property type="entry name" value="GLUTATHIONE S-TRANSFERASE OMEGA-LIKE 1-RELATED"/>
    <property type="match status" value="1"/>
</dbReference>
<gene>
    <name evidence="4" type="ORF">KABA2_13S06072</name>
</gene>
<feature type="site" description="Lowers pKa of active site Cys" evidence="3">
    <location>
        <position position="284"/>
    </location>
</feature>
<dbReference type="OrthoDB" id="2309723at2759"/>
<dbReference type="PANTHER" id="PTHR32419">
    <property type="entry name" value="GLUTATHIONYL-HYDROQUINONE REDUCTASE"/>
    <property type="match status" value="1"/>
</dbReference>
<dbReference type="GeneID" id="64860347"/>
<evidence type="ECO:0000256" key="2">
    <source>
        <dbReference type="PIRSR" id="PIRSR015753-2"/>
    </source>
</evidence>
<feature type="active site" description="Nucleophile" evidence="1">
    <location>
        <position position="34"/>
    </location>
</feature>
<accession>A0A8H2VKT0</accession>
<dbReference type="SUPFAM" id="SSF52833">
    <property type="entry name" value="Thioredoxin-like"/>
    <property type="match status" value="1"/>
</dbReference>
<dbReference type="Pfam" id="PF13410">
    <property type="entry name" value="GST_C_2"/>
    <property type="match status" value="1"/>
</dbReference>